<protein>
    <submittedName>
        <fullName evidence="2">Uncharacterized protein</fullName>
    </submittedName>
</protein>
<evidence type="ECO:0000313" key="2">
    <source>
        <dbReference type="EMBL" id="RDW66753.1"/>
    </source>
</evidence>
<proteinExistence type="predicted"/>
<dbReference type="EMBL" id="PDLN01000014">
    <property type="protein sequence ID" value="RDW66753.1"/>
    <property type="molecule type" value="Genomic_DNA"/>
</dbReference>
<evidence type="ECO:0000256" key="1">
    <source>
        <dbReference type="SAM" id="MobiDB-lite"/>
    </source>
</evidence>
<comment type="caution">
    <text evidence="2">The sequence shown here is derived from an EMBL/GenBank/DDBJ whole genome shotgun (WGS) entry which is preliminary data.</text>
</comment>
<reference evidence="2 3" key="1">
    <citation type="journal article" date="2018" name="IMA Fungus">
        <title>IMA Genome-F 9: Draft genome sequence of Annulohypoxylon stygium, Aspergillus mulundensis, Berkeleyomyces basicola (syn. Thielaviopsis basicola), Ceratocystis smalleyi, two Cercospora beticola strains, Coleophoma cylindrospora, Fusarium fracticaudum, Phialophora cf. hyalina, and Morchella septimelata.</title>
        <authorList>
            <person name="Wingfield B.D."/>
            <person name="Bills G.F."/>
            <person name="Dong Y."/>
            <person name="Huang W."/>
            <person name="Nel W.J."/>
            <person name="Swalarsk-Parry B.S."/>
            <person name="Vaghefi N."/>
            <person name="Wilken P.M."/>
            <person name="An Z."/>
            <person name="de Beer Z.W."/>
            <person name="De Vos L."/>
            <person name="Chen L."/>
            <person name="Duong T.A."/>
            <person name="Gao Y."/>
            <person name="Hammerbacher A."/>
            <person name="Kikkert J.R."/>
            <person name="Li Y."/>
            <person name="Li H."/>
            <person name="Li K."/>
            <person name="Li Q."/>
            <person name="Liu X."/>
            <person name="Ma X."/>
            <person name="Naidoo K."/>
            <person name="Pethybridge S.J."/>
            <person name="Sun J."/>
            <person name="Steenkamp E.T."/>
            <person name="van der Nest M.A."/>
            <person name="van Wyk S."/>
            <person name="Wingfield M.J."/>
            <person name="Xiong C."/>
            <person name="Yue Q."/>
            <person name="Zhang X."/>
        </authorList>
    </citation>
    <scope>NUCLEOTIDE SEQUENCE [LARGE SCALE GENOMIC DNA]</scope>
    <source>
        <strain evidence="2 3">BP5796</strain>
    </source>
</reference>
<feature type="compositionally biased region" description="Polar residues" evidence="1">
    <location>
        <begin position="18"/>
        <end position="30"/>
    </location>
</feature>
<gene>
    <name evidence="2" type="ORF">BP5796_09502</name>
</gene>
<dbReference type="Proteomes" id="UP000256328">
    <property type="component" value="Unassembled WGS sequence"/>
</dbReference>
<name>A0A3D8QY58_9HELO</name>
<evidence type="ECO:0000313" key="3">
    <source>
        <dbReference type="Proteomes" id="UP000256328"/>
    </source>
</evidence>
<dbReference type="AlphaFoldDB" id="A0A3D8QY58"/>
<sequence length="213" mass="22928">MRRGPRTRLRDSMGGSAGDTSGHQRSQGPRQVSLKHTCCAVARLVCAQPREAKGRQKDRSTNEVGGVEFESSLCVARRGVAFSVDSARKLHIALPLPSIYMLPRPGHLPPFPHQAMVMRACSGWDELGQFPNPAFSPQRDALVARPCKPPAFLYGRMAVWPTSLSVHLSSVGKTSMTSAPQQPQIYLAPVCVSSSMQATPAACMSLGTSALKC</sequence>
<organism evidence="2 3">
    <name type="scientific">Coleophoma crateriformis</name>
    <dbReference type="NCBI Taxonomy" id="565419"/>
    <lineage>
        <taxon>Eukaryota</taxon>
        <taxon>Fungi</taxon>
        <taxon>Dikarya</taxon>
        <taxon>Ascomycota</taxon>
        <taxon>Pezizomycotina</taxon>
        <taxon>Leotiomycetes</taxon>
        <taxon>Helotiales</taxon>
        <taxon>Dermateaceae</taxon>
        <taxon>Coleophoma</taxon>
    </lineage>
</organism>
<keyword evidence="3" id="KW-1185">Reference proteome</keyword>
<feature type="region of interest" description="Disordered" evidence="1">
    <location>
        <begin position="1"/>
        <end position="32"/>
    </location>
</feature>
<accession>A0A3D8QY58</accession>